<feature type="domain" description="Sulfatase N-terminal" evidence="3">
    <location>
        <begin position="3"/>
        <end position="46"/>
    </location>
</feature>
<dbReference type="Proteomes" id="UP000244956">
    <property type="component" value="Unassembled WGS sequence"/>
</dbReference>
<dbReference type="InterPro" id="IPR017850">
    <property type="entry name" value="Alkaline_phosphatase_core_sf"/>
</dbReference>
<dbReference type="PANTHER" id="PTHR42693:SF53">
    <property type="entry name" value="ENDO-4-O-SULFATASE"/>
    <property type="match status" value="1"/>
</dbReference>
<keyword evidence="5" id="KW-1185">Reference proteome</keyword>
<organism evidence="4 5">
    <name type="scientific">Marinilabilia rubra</name>
    <dbReference type="NCBI Taxonomy" id="2162893"/>
    <lineage>
        <taxon>Bacteria</taxon>
        <taxon>Pseudomonadati</taxon>
        <taxon>Bacteroidota</taxon>
        <taxon>Bacteroidia</taxon>
        <taxon>Marinilabiliales</taxon>
        <taxon>Marinilabiliaceae</taxon>
        <taxon>Marinilabilia</taxon>
    </lineage>
</organism>
<reference evidence="4 5" key="1">
    <citation type="submission" date="2018-05" db="EMBL/GenBank/DDBJ databases">
        <title>Marinilabilia rubrum sp. nov., isolated from saltern sediment.</title>
        <authorList>
            <person name="Zhang R."/>
        </authorList>
    </citation>
    <scope>NUCLEOTIDE SEQUENCE [LARGE SCALE GENOMIC DNA]</scope>
    <source>
        <strain evidence="4 5">WTE16</strain>
    </source>
</reference>
<dbReference type="Pfam" id="PF00884">
    <property type="entry name" value="Sulfatase"/>
    <property type="match status" value="1"/>
</dbReference>
<dbReference type="RefSeq" id="WP_109264369.1">
    <property type="nucleotide sequence ID" value="NZ_QEWP01000007.1"/>
</dbReference>
<dbReference type="GO" id="GO:0004065">
    <property type="term" value="F:arylsulfatase activity"/>
    <property type="evidence" value="ECO:0007669"/>
    <property type="project" value="TreeGrafter"/>
</dbReference>
<dbReference type="PANTHER" id="PTHR42693">
    <property type="entry name" value="ARYLSULFATASE FAMILY MEMBER"/>
    <property type="match status" value="1"/>
</dbReference>
<proteinExistence type="inferred from homology"/>
<evidence type="ECO:0000259" key="3">
    <source>
        <dbReference type="Pfam" id="PF00884"/>
    </source>
</evidence>
<dbReference type="InterPro" id="IPR000917">
    <property type="entry name" value="Sulfatase_N"/>
</dbReference>
<name>A0A2U2B8L9_9BACT</name>
<dbReference type="OrthoDB" id="9777768at2"/>
<evidence type="ECO:0000313" key="5">
    <source>
        <dbReference type="Proteomes" id="UP000244956"/>
    </source>
</evidence>
<dbReference type="SUPFAM" id="SSF53649">
    <property type="entry name" value="Alkaline phosphatase-like"/>
    <property type="match status" value="1"/>
</dbReference>
<evidence type="ECO:0000313" key="4">
    <source>
        <dbReference type="EMBL" id="PWD99384.1"/>
    </source>
</evidence>
<dbReference type="Gene3D" id="3.40.720.10">
    <property type="entry name" value="Alkaline Phosphatase, subunit A"/>
    <property type="match status" value="1"/>
</dbReference>
<comment type="caution">
    <text evidence="4">The sequence shown here is derived from an EMBL/GenBank/DDBJ whole genome shotgun (WGS) entry which is preliminary data.</text>
</comment>
<gene>
    <name evidence="4" type="ORF">DDZ16_10265</name>
</gene>
<evidence type="ECO:0000256" key="1">
    <source>
        <dbReference type="ARBA" id="ARBA00008779"/>
    </source>
</evidence>
<dbReference type="EMBL" id="QEWP01000007">
    <property type="protein sequence ID" value="PWD99384.1"/>
    <property type="molecule type" value="Genomic_DNA"/>
</dbReference>
<protein>
    <recommendedName>
        <fullName evidence="3">Sulfatase N-terminal domain-containing protein</fullName>
    </recommendedName>
</protein>
<dbReference type="AlphaFoldDB" id="A0A2U2B8L9"/>
<accession>A0A2U2B8L9</accession>
<dbReference type="InterPro" id="IPR050738">
    <property type="entry name" value="Sulfatase"/>
</dbReference>
<keyword evidence="2" id="KW-0378">Hydrolase</keyword>
<evidence type="ECO:0000256" key="2">
    <source>
        <dbReference type="ARBA" id="ARBA00022801"/>
    </source>
</evidence>
<sequence>MKGNNWENGFRSPLFIRWAGQFDAQKVSVPVKVEDLFPTLCHLAGIGIPDSLKLDGNILIDRKGQVLATGEPVFIAHHNPSGDSSYTSSKDPSGQAVPFTKEYISTFGFDSQRLALRKDDYKYIRESGDGQLFDLDSNPRELDEYELADDAIAGKMENDLQHWYRNIRSSEKAFTMPVFQIGYQKRRWTQIYACAPSAISEGLINKQHFLGNWGMPGDSAVYDINVHAEGEYDVYLVHEIEDFPEMLFQLRAGENTVNSWLTDSGNRDFGVLIEGERAYWNNFDLKETFRKSIVRSKLGSLFLSEHDKSLVLQLIDRTGEAKRSWDNRVIALQFELK</sequence>
<comment type="similarity">
    <text evidence="1">Belongs to the sulfatase family.</text>
</comment>